<gene>
    <name evidence="6" type="ORF">RNA01_43900</name>
</gene>
<dbReference type="EMBL" id="BJZP01000043">
    <property type="protein sequence ID" value="GEO87458.1"/>
    <property type="molecule type" value="Genomic_DNA"/>
</dbReference>
<evidence type="ECO:0000256" key="4">
    <source>
        <dbReference type="ARBA" id="ARBA00023136"/>
    </source>
</evidence>
<organism evidence="6 7">
    <name type="scientific">Ciceribacter naphthalenivorans</name>
    <dbReference type="NCBI Taxonomy" id="1118451"/>
    <lineage>
        <taxon>Bacteria</taxon>
        <taxon>Pseudomonadati</taxon>
        <taxon>Pseudomonadota</taxon>
        <taxon>Alphaproteobacteria</taxon>
        <taxon>Hyphomicrobiales</taxon>
        <taxon>Rhizobiaceae</taxon>
        <taxon>Ciceribacter</taxon>
    </lineage>
</organism>
<proteinExistence type="predicted"/>
<dbReference type="InterPro" id="IPR007300">
    <property type="entry name" value="CidB/LrgB"/>
</dbReference>
<evidence type="ECO:0000313" key="6">
    <source>
        <dbReference type="EMBL" id="GEO87458.1"/>
    </source>
</evidence>
<dbReference type="PANTHER" id="PTHR30249">
    <property type="entry name" value="PUTATIVE SEROTONIN TRANSPORTER"/>
    <property type="match status" value="1"/>
</dbReference>
<keyword evidence="4 5" id="KW-0472">Membrane</keyword>
<dbReference type="Proteomes" id="UP000321717">
    <property type="component" value="Unassembled WGS sequence"/>
</dbReference>
<dbReference type="GO" id="GO:0016020">
    <property type="term" value="C:membrane"/>
    <property type="evidence" value="ECO:0007669"/>
    <property type="project" value="UniProtKB-SubCell"/>
</dbReference>
<comment type="caution">
    <text evidence="6">The sequence shown here is derived from an EMBL/GenBank/DDBJ whole genome shotgun (WGS) entry which is preliminary data.</text>
</comment>
<evidence type="ECO:0000256" key="2">
    <source>
        <dbReference type="ARBA" id="ARBA00022692"/>
    </source>
</evidence>
<keyword evidence="7" id="KW-1185">Reference proteome</keyword>
<dbReference type="GO" id="GO:0016787">
    <property type="term" value="F:hydrolase activity"/>
    <property type="evidence" value="ECO:0007669"/>
    <property type="project" value="UniProtKB-KW"/>
</dbReference>
<dbReference type="AlphaFoldDB" id="A0A512HPS3"/>
<evidence type="ECO:0000256" key="1">
    <source>
        <dbReference type="ARBA" id="ARBA00004141"/>
    </source>
</evidence>
<keyword evidence="6" id="KW-0378">Hydrolase</keyword>
<feature type="transmembrane region" description="Helical" evidence="5">
    <location>
        <begin position="208"/>
        <end position="231"/>
    </location>
</feature>
<evidence type="ECO:0000256" key="3">
    <source>
        <dbReference type="ARBA" id="ARBA00022989"/>
    </source>
</evidence>
<dbReference type="OrthoDB" id="9811701at2"/>
<dbReference type="Pfam" id="PF04172">
    <property type="entry name" value="LrgB"/>
    <property type="match status" value="1"/>
</dbReference>
<feature type="transmembrane region" description="Helical" evidence="5">
    <location>
        <begin position="63"/>
        <end position="83"/>
    </location>
</feature>
<dbReference type="PANTHER" id="PTHR30249:SF16">
    <property type="entry name" value="INNER MEMBRANE PROTEIN"/>
    <property type="match status" value="1"/>
</dbReference>
<reference evidence="6 7" key="1">
    <citation type="submission" date="2019-07" db="EMBL/GenBank/DDBJ databases">
        <title>Whole genome shotgun sequence of Rhizobium naphthalenivorans NBRC 107585.</title>
        <authorList>
            <person name="Hosoyama A."/>
            <person name="Uohara A."/>
            <person name="Ohji S."/>
            <person name="Ichikawa N."/>
        </authorList>
    </citation>
    <scope>NUCLEOTIDE SEQUENCE [LARGE SCALE GENOMIC DNA]</scope>
    <source>
        <strain evidence="6 7">NBRC 107585</strain>
    </source>
</reference>
<comment type="subcellular location">
    <subcellularLocation>
        <location evidence="1">Membrane</location>
        <topology evidence="1">Multi-pass membrane protein</topology>
    </subcellularLocation>
</comment>
<feature type="transmembrane region" description="Helical" evidence="5">
    <location>
        <begin position="36"/>
        <end position="57"/>
    </location>
</feature>
<feature type="transmembrane region" description="Helical" evidence="5">
    <location>
        <begin position="95"/>
        <end position="120"/>
    </location>
</feature>
<sequence length="232" mass="24682">MRMVEPLLLMAFWSALTIGFYAFAKTVYRRFPTPVTSPLLLTPIALIFTALALHASYAQYIHATHWLVLLLGPATVAFAVPIYEERRTIRRYWPVLAFGVVVGSVTAMASAWALASLLSLNGSLRLSLLPRSISTPFAMTISEHIGGVPDLTAVFVVITGVSGAVLGELLLRVLPLRSALARGALFGMGAHGAGVAKAQQIGREEGSIAGLVMVFVGLVNVFAAPLLQAVLS</sequence>
<feature type="transmembrane region" description="Helical" evidence="5">
    <location>
        <begin position="151"/>
        <end position="171"/>
    </location>
</feature>
<evidence type="ECO:0000313" key="7">
    <source>
        <dbReference type="Proteomes" id="UP000321717"/>
    </source>
</evidence>
<name>A0A512HPS3_9HYPH</name>
<evidence type="ECO:0000256" key="5">
    <source>
        <dbReference type="SAM" id="Phobius"/>
    </source>
</evidence>
<keyword evidence="3 5" id="KW-1133">Transmembrane helix</keyword>
<dbReference type="RefSeq" id="WP_147182265.1">
    <property type="nucleotide sequence ID" value="NZ_BJZP01000043.1"/>
</dbReference>
<keyword evidence="2 5" id="KW-0812">Transmembrane</keyword>
<protein>
    <submittedName>
        <fullName evidence="6">Murein hydrolase effector protein LrgB</fullName>
    </submittedName>
</protein>
<feature type="transmembrane region" description="Helical" evidence="5">
    <location>
        <begin position="6"/>
        <end position="24"/>
    </location>
</feature>
<accession>A0A512HPS3</accession>